<reference evidence="5 7" key="1">
    <citation type="submission" date="2020-06" db="EMBL/GenBank/DDBJ databases">
        <title>Anoxygenic phototrophic Chloroflexota member uses a Type I reaction center.</title>
        <authorList>
            <person name="Tsuji J.M."/>
            <person name="Shaw N.A."/>
            <person name="Nagashima S."/>
            <person name="Venkiteswaran J."/>
            <person name="Schiff S.L."/>
            <person name="Hanada S."/>
            <person name="Tank M."/>
            <person name="Neufeld J.D."/>
        </authorList>
    </citation>
    <scope>NUCLEOTIDE SEQUENCE [LARGE SCALE GENOMIC DNA]</scope>
    <source>
        <strain evidence="5">L227-S17</strain>
    </source>
</reference>
<dbReference type="PANTHER" id="PTHR44591">
    <property type="entry name" value="STRESS RESPONSE REGULATOR PROTEIN 1"/>
    <property type="match status" value="1"/>
</dbReference>
<dbReference type="InterPro" id="IPR050595">
    <property type="entry name" value="Bact_response_regulator"/>
</dbReference>
<dbReference type="InterPro" id="IPR058245">
    <property type="entry name" value="NreC/VraR/RcsB-like_REC"/>
</dbReference>
<evidence type="ECO:0000313" key="7">
    <source>
        <dbReference type="Proteomes" id="UP000521676"/>
    </source>
</evidence>
<feature type="domain" description="Response regulatory" evidence="4">
    <location>
        <begin position="45"/>
        <end position="164"/>
    </location>
</feature>
<keyword evidence="2" id="KW-0902">Two-component regulatory system</keyword>
<evidence type="ECO:0000313" key="8">
    <source>
        <dbReference type="Proteomes" id="UP001431572"/>
    </source>
</evidence>
<protein>
    <submittedName>
        <fullName evidence="5">Response regulator transcription factor</fullName>
    </submittedName>
</protein>
<evidence type="ECO:0000256" key="1">
    <source>
        <dbReference type="ARBA" id="ARBA00022553"/>
    </source>
</evidence>
<dbReference type="Pfam" id="PF00072">
    <property type="entry name" value="Response_reg"/>
    <property type="match status" value="1"/>
</dbReference>
<dbReference type="InterPro" id="IPR001789">
    <property type="entry name" value="Sig_transdc_resp-reg_receiver"/>
</dbReference>
<evidence type="ECO:0000313" key="5">
    <source>
        <dbReference type="EMBL" id="NWJ45266.1"/>
    </source>
</evidence>
<keyword evidence="8" id="KW-1185">Reference proteome</keyword>
<dbReference type="SMART" id="SM00448">
    <property type="entry name" value="REC"/>
    <property type="match status" value="1"/>
</dbReference>
<evidence type="ECO:0000313" key="6">
    <source>
        <dbReference type="EMBL" id="WJW67142.1"/>
    </source>
</evidence>
<dbReference type="EMBL" id="JACATZ010000001">
    <property type="protein sequence ID" value="NWJ45266.1"/>
    <property type="molecule type" value="Genomic_DNA"/>
</dbReference>
<proteinExistence type="predicted"/>
<dbReference type="PROSITE" id="PS50110">
    <property type="entry name" value="RESPONSE_REGULATORY"/>
    <property type="match status" value="1"/>
</dbReference>
<reference evidence="6" key="2">
    <citation type="journal article" date="2024" name="Nature">
        <title>Anoxygenic phototroph of the Chloroflexota uses a type I reaction centre.</title>
        <authorList>
            <person name="Tsuji J.M."/>
            <person name="Shaw N.A."/>
            <person name="Nagashima S."/>
            <person name="Venkiteswaran J.J."/>
            <person name="Schiff S.L."/>
            <person name="Watanabe T."/>
            <person name="Fukui M."/>
            <person name="Hanada S."/>
            <person name="Tank M."/>
            <person name="Neufeld J.D."/>
        </authorList>
    </citation>
    <scope>NUCLEOTIDE SEQUENCE</scope>
    <source>
        <strain evidence="6">L227-S17</strain>
    </source>
</reference>
<name>A0A8T7M2G5_9CHLR</name>
<dbReference type="Gene3D" id="3.40.50.2300">
    <property type="match status" value="1"/>
</dbReference>
<dbReference type="Proteomes" id="UP000521676">
    <property type="component" value="Unassembled WGS sequence"/>
</dbReference>
<evidence type="ECO:0000256" key="2">
    <source>
        <dbReference type="ARBA" id="ARBA00023012"/>
    </source>
</evidence>
<evidence type="ECO:0000256" key="3">
    <source>
        <dbReference type="PROSITE-ProRule" id="PRU00169"/>
    </source>
</evidence>
<accession>A0A8T7M2G5</accession>
<organism evidence="5 7">
    <name type="scientific">Candidatus Chlorohelix allophototropha</name>
    <dbReference type="NCBI Taxonomy" id="3003348"/>
    <lineage>
        <taxon>Bacteria</taxon>
        <taxon>Bacillati</taxon>
        <taxon>Chloroflexota</taxon>
        <taxon>Chloroflexia</taxon>
        <taxon>Candidatus Chloroheliales</taxon>
        <taxon>Candidatus Chloroheliaceae</taxon>
        <taxon>Candidatus Chlorohelix</taxon>
    </lineage>
</organism>
<dbReference type="RefSeq" id="WP_341469039.1">
    <property type="nucleotide sequence ID" value="NZ_CP128399.1"/>
</dbReference>
<dbReference type="Proteomes" id="UP001431572">
    <property type="component" value="Chromosome 1"/>
</dbReference>
<gene>
    <name evidence="5" type="ORF">HXX08_05240</name>
    <name evidence="6" type="ORF">OZ401_000397</name>
</gene>
<dbReference type="SUPFAM" id="SSF52172">
    <property type="entry name" value="CheY-like"/>
    <property type="match status" value="1"/>
</dbReference>
<dbReference type="InterPro" id="IPR011006">
    <property type="entry name" value="CheY-like_superfamily"/>
</dbReference>
<feature type="modified residue" description="4-aspartylphosphate" evidence="3">
    <location>
        <position position="96"/>
    </location>
</feature>
<dbReference type="CDD" id="cd17535">
    <property type="entry name" value="REC_NarL-like"/>
    <property type="match status" value="1"/>
</dbReference>
<dbReference type="AlphaFoldDB" id="A0A8T7M2G5"/>
<keyword evidence="1 3" id="KW-0597">Phosphoprotein</keyword>
<sequence>MKSVFAINNDLFIENNSFYATFGNLAKITKPASDEAKPVKNNTINVLLVDDLESVRESLRIILTLEDDIEVVGEATSGPEAVEVARQLQPDVVITDLEMPDGGDFDGIEACAQIKQENLARAVIILTIHSDFANRKRAEEANCDLFLEKGLSSSELVKQLRCCIKDK</sequence>
<dbReference type="PANTHER" id="PTHR44591:SF14">
    <property type="entry name" value="PROTEIN PILG"/>
    <property type="match status" value="1"/>
</dbReference>
<dbReference type="EMBL" id="CP128399">
    <property type="protein sequence ID" value="WJW67142.1"/>
    <property type="molecule type" value="Genomic_DNA"/>
</dbReference>
<dbReference type="GO" id="GO:0000160">
    <property type="term" value="P:phosphorelay signal transduction system"/>
    <property type="evidence" value="ECO:0007669"/>
    <property type="project" value="UniProtKB-KW"/>
</dbReference>
<evidence type="ECO:0000259" key="4">
    <source>
        <dbReference type="PROSITE" id="PS50110"/>
    </source>
</evidence>